<evidence type="ECO:0000313" key="2">
    <source>
        <dbReference type="Proteomes" id="UP000051568"/>
    </source>
</evidence>
<dbReference type="InterPro" id="IPR007577">
    <property type="entry name" value="GlycoTrfase_DXD_sugar-bd_CS"/>
</dbReference>
<organism evidence="1 2">
    <name type="scientific">Pediococcus cellicola</name>
    <dbReference type="NCBI Taxonomy" id="319652"/>
    <lineage>
        <taxon>Bacteria</taxon>
        <taxon>Bacillati</taxon>
        <taxon>Bacillota</taxon>
        <taxon>Bacilli</taxon>
        <taxon>Lactobacillales</taxon>
        <taxon>Lactobacillaceae</taxon>
        <taxon>Pediococcus</taxon>
    </lineage>
</organism>
<dbReference type="SUPFAM" id="SSF53448">
    <property type="entry name" value="Nucleotide-diphospho-sugar transferases"/>
    <property type="match status" value="1"/>
</dbReference>
<accession>A0A0R2IMW8</accession>
<dbReference type="Gene3D" id="3.90.550.20">
    <property type="match status" value="1"/>
</dbReference>
<dbReference type="EMBL" id="JQBR01000006">
    <property type="protein sequence ID" value="KRN66062.1"/>
    <property type="molecule type" value="Genomic_DNA"/>
</dbReference>
<reference evidence="1 2" key="1">
    <citation type="journal article" date="2015" name="Genome Announc.">
        <title>Expanding the biotechnology potential of lactobacilli through comparative genomics of 213 strains and associated genera.</title>
        <authorList>
            <person name="Sun Z."/>
            <person name="Harris H.M."/>
            <person name="McCann A."/>
            <person name="Guo C."/>
            <person name="Argimon S."/>
            <person name="Zhang W."/>
            <person name="Yang X."/>
            <person name="Jeffery I.B."/>
            <person name="Cooney J.C."/>
            <person name="Kagawa T.F."/>
            <person name="Liu W."/>
            <person name="Song Y."/>
            <person name="Salvetti E."/>
            <person name="Wrobel A."/>
            <person name="Rasinkangas P."/>
            <person name="Parkhill J."/>
            <person name="Rea M.C."/>
            <person name="O'Sullivan O."/>
            <person name="Ritari J."/>
            <person name="Douillard F.P."/>
            <person name="Paul Ross R."/>
            <person name="Yang R."/>
            <person name="Briner A.E."/>
            <person name="Felis G.E."/>
            <person name="de Vos W.M."/>
            <person name="Barrangou R."/>
            <person name="Klaenhammer T.R."/>
            <person name="Caufield P.W."/>
            <person name="Cui Y."/>
            <person name="Zhang H."/>
            <person name="O'Toole P.W."/>
        </authorList>
    </citation>
    <scope>NUCLEOTIDE SEQUENCE [LARGE SCALE GENOMIC DNA]</scope>
    <source>
        <strain evidence="1 2">DSM 17757</strain>
    </source>
</reference>
<dbReference type="STRING" id="319652.IV80_GL001622"/>
<dbReference type="GO" id="GO:0016020">
    <property type="term" value="C:membrane"/>
    <property type="evidence" value="ECO:0007669"/>
    <property type="project" value="GOC"/>
</dbReference>
<dbReference type="PANTHER" id="PTHR12042:SF21">
    <property type="entry name" value="ALPHA1,4-GALACTOSYLTRANSFERASE 1-RELATED"/>
    <property type="match status" value="1"/>
</dbReference>
<dbReference type="PATRIC" id="fig|319652.3.peg.1642"/>
<dbReference type="InterPro" id="IPR029044">
    <property type="entry name" value="Nucleotide-diphossugar_trans"/>
</dbReference>
<keyword evidence="2" id="KW-1185">Reference proteome</keyword>
<dbReference type="PANTHER" id="PTHR12042">
    <property type="entry name" value="LACTOSYLCERAMIDE 4-ALPHA-GALACTOSYLTRANSFERASE ALPHA- 1,4-GALACTOSYLTRANSFERASE"/>
    <property type="match status" value="1"/>
</dbReference>
<evidence type="ECO:0000313" key="1">
    <source>
        <dbReference type="EMBL" id="KRN66062.1"/>
    </source>
</evidence>
<proteinExistence type="predicted"/>
<comment type="caution">
    <text evidence="1">The sequence shown here is derived from an EMBL/GenBank/DDBJ whole genome shotgun (WGS) entry which is preliminary data.</text>
</comment>
<evidence type="ECO:0008006" key="3">
    <source>
        <dbReference type="Google" id="ProtNLM"/>
    </source>
</evidence>
<dbReference type="GO" id="GO:0016758">
    <property type="term" value="F:hexosyltransferase activity"/>
    <property type="evidence" value="ECO:0007669"/>
    <property type="project" value="TreeGrafter"/>
</dbReference>
<sequence length="184" mass="20987">MQQKQYAFVSDYIRLWVLYNFGGTYLDLDVNIIQPINRDFFENDNFVVGFEKNDIIGSAVISAVKGSQVVKEMLDYMDSLVKINPETIGKIANVTWMSQIIHNHGILLDGKEHVNSYGIHVLGLEAYGFPNACSTVVHIMSASWVSRRPLSQKIGSILRKQVTSKKRAVLYHRVRSLIWKRQGE</sequence>
<name>A0A0R2IMW8_9LACO</name>
<dbReference type="AlphaFoldDB" id="A0A0R2IMW8"/>
<protein>
    <recommendedName>
        <fullName evidence="3">Glycosyltransferase</fullName>
    </recommendedName>
</protein>
<dbReference type="Pfam" id="PF04488">
    <property type="entry name" value="Gly_transf_sug"/>
    <property type="match status" value="1"/>
</dbReference>
<gene>
    <name evidence="1" type="ORF">IV80_GL001622</name>
</gene>
<dbReference type="GO" id="GO:0006688">
    <property type="term" value="P:glycosphingolipid biosynthetic process"/>
    <property type="evidence" value="ECO:0007669"/>
    <property type="project" value="TreeGrafter"/>
</dbReference>
<dbReference type="InterPro" id="IPR051981">
    <property type="entry name" value="Glycosyltransf_32"/>
</dbReference>
<dbReference type="Proteomes" id="UP000051568">
    <property type="component" value="Unassembled WGS sequence"/>
</dbReference>